<keyword evidence="2" id="KW-1185">Reference proteome</keyword>
<evidence type="ECO:0000313" key="2">
    <source>
        <dbReference type="Proteomes" id="UP000466794"/>
    </source>
</evidence>
<name>A0A7K1URN4_9NOCA</name>
<dbReference type="Proteomes" id="UP000466794">
    <property type="component" value="Unassembled WGS sequence"/>
</dbReference>
<accession>A0A7K1URN4</accession>
<evidence type="ECO:0000313" key="1">
    <source>
        <dbReference type="EMBL" id="MVU76967.1"/>
    </source>
</evidence>
<reference evidence="1 2" key="1">
    <citation type="submission" date="2019-12" db="EMBL/GenBank/DDBJ databases">
        <title>Nocardia sp. nov. ET3-3 isolated from soil.</title>
        <authorList>
            <person name="Kanchanasin P."/>
            <person name="Tanasupawat S."/>
            <person name="Yuki M."/>
            <person name="Kudo T."/>
        </authorList>
    </citation>
    <scope>NUCLEOTIDE SEQUENCE [LARGE SCALE GENOMIC DNA]</scope>
    <source>
        <strain evidence="1 2">ET3-3</strain>
    </source>
</reference>
<dbReference type="AlphaFoldDB" id="A0A7K1URN4"/>
<proteinExistence type="predicted"/>
<protein>
    <submittedName>
        <fullName evidence="1">DUF732 domain-containing protein</fullName>
    </submittedName>
</protein>
<gene>
    <name evidence="1" type="ORF">GPX89_06870</name>
</gene>
<dbReference type="RefSeq" id="WP_157355785.1">
    <property type="nucleotide sequence ID" value="NZ_WRPP01000001.1"/>
</dbReference>
<organism evidence="1 2">
    <name type="scientific">Nocardia terrae</name>
    <dbReference type="NCBI Taxonomy" id="2675851"/>
    <lineage>
        <taxon>Bacteria</taxon>
        <taxon>Bacillati</taxon>
        <taxon>Actinomycetota</taxon>
        <taxon>Actinomycetes</taxon>
        <taxon>Mycobacteriales</taxon>
        <taxon>Nocardiaceae</taxon>
        <taxon>Nocardia</taxon>
    </lineage>
</organism>
<comment type="caution">
    <text evidence="1">The sequence shown here is derived from an EMBL/GenBank/DDBJ whole genome shotgun (WGS) entry which is preliminary data.</text>
</comment>
<sequence>MGKNSRLASGFGVMAAGVALLVGAATGVAGAERALTAQEQVFVSYLQAHGELLQDQDQQLAAIDVGKTDCTALASGITKEQLSEQLPGGAAEKEEALLFLDAATAAGSLCG</sequence>
<dbReference type="EMBL" id="WRPP01000001">
    <property type="protein sequence ID" value="MVU76967.1"/>
    <property type="molecule type" value="Genomic_DNA"/>
</dbReference>